<dbReference type="InterPro" id="IPR008532">
    <property type="entry name" value="NFACT_RNA-bd"/>
</dbReference>
<sequence>MHLNYHFLKYLCPELSLKFTGMRIITCFSQNKDELVIGCANHTGQCYIRANLLPIISCLSFPEEFKRSKKNTVSLFPELIGQIITEIKVFSFERAFKINFDSGDSLVFKLHGTRSNVLYYPKDYQLPASIFRNELKEDKNLQLADIEKHLDLSFDNFQLMEGNASQFLPTLGKIPREWLKSKGYIEADLQTKWRLIQEVLDLLDSPHYAIIKENNEFLLSLLPVQKAVFDTSDPVEASNELFRYKVVIQAFEKEKNQWIRIFEEQKKKTKAYILKTSQKLEELEKEVPPSQVADVLMANLHQIPPGSEAVLLFNFYTQKEEPFKLKKGQTPQKFAETLYRKSKNRKKEIDQLHHNLDEKDKMLSQTMDWIEDLNGIKDFKSLKEFIKSKHLSARQKEKEEQVPYKRFEIEGFEILVGKSAKANDELLRYFAWKDDLWLHAKDVSGSHVVIKYRSGINFPKTVIERAAELAAYYSKNINESLAPVIYTPAKFVRKVKGSPSGAVMVDKESVLMVVPRGPQEN</sequence>
<proteinExistence type="predicted"/>
<evidence type="ECO:0000313" key="3">
    <source>
        <dbReference type="EMBL" id="MFD2203243.1"/>
    </source>
</evidence>
<name>A0ABW5BBB8_9BACT</name>
<dbReference type="EMBL" id="JBHUIV010000025">
    <property type="protein sequence ID" value="MFD2203243.1"/>
    <property type="molecule type" value="Genomic_DNA"/>
</dbReference>
<reference evidence="4" key="1">
    <citation type="journal article" date="2019" name="Int. J. Syst. Evol. Microbiol.">
        <title>The Global Catalogue of Microorganisms (GCM) 10K type strain sequencing project: providing services to taxonomists for standard genome sequencing and annotation.</title>
        <authorList>
            <consortium name="The Broad Institute Genomics Platform"/>
            <consortium name="The Broad Institute Genome Sequencing Center for Infectious Disease"/>
            <person name="Wu L."/>
            <person name="Ma J."/>
        </authorList>
    </citation>
    <scope>NUCLEOTIDE SEQUENCE [LARGE SCALE GENOMIC DNA]</scope>
    <source>
        <strain evidence="4">KCTC 19812</strain>
    </source>
</reference>
<protein>
    <submittedName>
        <fullName evidence="3">NFACT RNA binding domain-containing protein</fullName>
    </submittedName>
</protein>
<gene>
    <name evidence="3" type="ORF">ACFSKV_16820</name>
</gene>
<dbReference type="Pfam" id="PF05670">
    <property type="entry name" value="NFACT-R_1"/>
    <property type="match status" value="1"/>
</dbReference>
<dbReference type="Gene3D" id="2.30.310.10">
    <property type="entry name" value="ibrinogen binding protein from staphylococcus aureus domain"/>
    <property type="match status" value="1"/>
</dbReference>
<dbReference type="InterPro" id="IPR051608">
    <property type="entry name" value="RQC_Subunit_NEMF"/>
</dbReference>
<dbReference type="Proteomes" id="UP001597414">
    <property type="component" value="Unassembled WGS sequence"/>
</dbReference>
<keyword evidence="4" id="KW-1185">Reference proteome</keyword>
<organism evidence="3 4">
    <name type="scientific">Shivajiella indica</name>
    <dbReference type="NCBI Taxonomy" id="872115"/>
    <lineage>
        <taxon>Bacteria</taxon>
        <taxon>Pseudomonadati</taxon>
        <taxon>Bacteroidota</taxon>
        <taxon>Cytophagia</taxon>
        <taxon>Cytophagales</taxon>
        <taxon>Cyclobacteriaceae</taxon>
        <taxon>Shivajiella</taxon>
    </lineage>
</organism>
<dbReference type="RefSeq" id="WP_380805383.1">
    <property type="nucleotide sequence ID" value="NZ_JBHUIV010000025.1"/>
</dbReference>
<feature type="coiled-coil region" evidence="1">
    <location>
        <begin position="248"/>
        <end position="286"/>
    </location>
</feature>
<dbReference type="Pfam" id="PF05833">
    <property type="entry name" value="NFACT_N"/>
    <property type="match status" value="1"/>
</dbReference>
<dbReference type="PANTHER" id="PTHR15239">
    <property type="entry name" value="NUCLEAR EXPORT MEDIATOR FACTOR NEMF"/>
    <property type="match status" value="1"/>
</dbReference>
<feature type="domain" description="NFACT RNA-binding" evidence="2">
    <location>
        <begin position="408"/>
        <end position="505"/>
    </location>
</feature>
<evidence type="ECO:0000313" key="4">
    <source>
        <dbReference type="Proteomes" id="UP001597414"/>
    </source>
</evidence>
<keyword evidence="1" id="KW-0175">Coiled coil</keyword>
<accession>A0ABW5BBB8</accession>
<evidence type="ECO:0000256" key="1">
    <source>
        <dbReference type="SAM" id="Coils"/>
    </source>
</evidence>
<evidence type="ECO:0000259" key="2">
    <source>
        <dbReference type="Pfam" id="PF05670"/>
    </source>
</evidence>
<dbReference type="PANTHER" id="PTHR15239:SF6">
    <property type="entry name" value="RIBOSOME QUALITY CONTROL COMPLEX SUBUNIT NEMF"/>
    <property type="match status" value="1"/>
</dbReference>
<comment type="caution">
    <text evidence="3">The sequence shown here is derived from an EMBL/GenBank/DDBJ whole genome shotgun (WGS) entry which is preliminary data.</text>
</comment>